<organism evidence="1 2">
    <name type="scientific">Platanthera zijinensis</name>
    <dbReference type="NCBI Taxonomy" id="2320716"/>
    <lineage>
        <taxon>Eukaryota</taxon>
        <taxon>Viridiplantae</taxon>
        <taxon>Streptophyta</taxon>
        <taxon>Embryophyta</taxon>
        <taxon>Tracheophyta</taxon>
        <taxon>Spermatophyta</taxon>
        <taxon>Magnoliopsida</taxon>
        <taxon>Liliopsida</taxon>
        <taxon>Asparagales</taxon>
        <taxon>Orchidaceae</taxon>
        <taxon>Orchidoideae</taxon>
        <taxon>Orchideae</taxon>
        <taxon>Orchidinae</taxon>
        <taxon>Platanthera</taxon>
    </lineage>
</organism>
<dbReference type="AlphaFoldDB" id="A0AAP0BE40"/>
<proteinExistence type="predicted"/>
<name>A0AAP0BE40_9ASPA</name>
<dbReference type="EMBL" id="JBBWWQ010000011">
    <property type="protein sequence ID" value="KAK8936192.1"/>
    <property type="molecule type" value="Genomic_DNA"/>
</dbReference>
<evidence type="ECO:0000313" key="1">
    <source>
        <dbReference type="EMBL" id="KAK8936192.1"/>
    </source>
</evidence>
<keyword evidence="2" id="KW-1185">Reference proteome</keyword>
<evidence type="ECO:0000313" key="2">
    <source>
        <dbReference type="Proteomes" id="UP001418222"/>
    </source>
</evidence>
<dbReference type="PROSITE" id="PS51257">
    <property type="entry name" value="PROKAR_LIPOPROTEIN"/>
    <property type="match status" value="1"/>
</dbReference>
<comment type="caution">
    <text evidence="1">The sequence shown here is derived from an EMBL/GenBank/DDBJ whole genome shotgun (WGS) entry which is preliminary data.</text>
</comment>
<protein>
    <submittedName>
        <fullName evidence="1">Uncharacterized protein</fullName>
    </submittedName>
</protein>
<reference evidence="1 2" key="1">
    <citation type="journal article" date="2022" name="Nat. Plants">
        <title>Genomes of leafy and leafless Platanthera orchids illuminate the evolution of mycoheterotrophy.</title>
        <authorList>
            <person name="Li M.H."/>
            <person name="Liu K.W."/>
            <person name="Li Z."/>
            <person name="Lu H.C."/>
            <person name="Ye Q.L."/>
            <person name="Zhang D."/>
            <person name="Wang J.Y."/>
            <person name="Li Y.F."/>
            <person name="Zhong Z.M."/>
            <person name="Liu X."/>
            <person name="Yu X."/>
            <person name="Liu D.K."/>
            <person name="Tu X.D."/>
            <person name="Liu B."/>
            <person name="Hao Y."/>
            <person name="Liao X.Y."/>
            <person name="Jiang Y.T."/>
            <person name="Sun W.H."/>
            <person name="Chen J."/>
            <person name="Chen Y.Q."/>
            <person name="Ai Y."/>
            <person name="Zhai J.W."/>
            <person name="Wu S.S."/>
            <person name="Zhou Z."/>
            <person name="Hsiao Y.Y."/>
            <person name="Wu W.L."/>
            <person name="Chen Y.Y."/>
            <person name="Lin Y.F."/>
            <person name="Hsu J.L."/>
            <person name="Li C.Y."/>
            <person name="Wang Z.W."/>
            <person name="Zhao X."/>
            <person name="Zhong W.Y."/>
            <person name="Ma X.K."/>
            <person name="Ma L."/>
            <person name="Huang J."/>
            <person name="Chen G.Z."/>
            <person name="Huang M.Z."/>
            <person name="Huang L."/>
            <person name="Peng D.H."/>
            <person name="Luo Y.B."/>
            <person name="Zou S.Q."/>
            <person name="Chen S.P."/>
            <person name="Lan S."/>
            <person name="Tsai W.C."/>
            <person name="Van de Peer Y."/>
            <person name="Liu Z.J."/>
        </authorList>
    </citation>
    <scope>NUCLEOTIDE SEQUENCE [LARGE SCALE GENOMIC DNA]</scope>
    <source>
        <strain evidence="1">Lor287</strain>
    </source>
</reference>
<dbReference type="Proteomes" id="UP001418222">
    <property type="component" value="Unassembled WGS sequence"/>
</dbReference>
<gene>
    <name evidence="1" type="ORF">KSP39_PZI013535</name>
</gene>
<accession>A0AAP0BE40</accession>
<sequence>MKTAAAMGSEHLLAEFTHHITLLGCGCPLHGHGVSAPQYSPKAERSHSHGSRRCSCPILDRATLGLTMGFFDMFYLAFIEPLFRPSYHKDDFILGKMTLFSGR</sequence>